<dbReference type="HOGENOM" id="CLU_017344_3_0_1"/>
<protein>
    <recommendedName>
        <fullName evidence="3">ABC transporter domain-containing protein</fullName>
    </recommendedName>
</protein>
<dbReference type="InterPro" id="IPR003593">
    <property type="entry name" value="AAA+_ATPase"/>
</dbReference>
<dbReference type="Pfam" id="PF00005">
    <property type="entry name" value="ABC_tran"/>
    <property type="match status" value="2"/>
</dbReference>
<sequence length="561" mass="60668">MAYYRGSDLHTPPRPSAALCVLDSRASLVLGSDLQTYFTRFLEEELTVVHKPQLDGAMAKGAVGKKARACVLEEMGRRLELDHLLEREVHTLSGGELQRLAIATVVMRKAGQADVYLFDEPSSFLDIRQRMTAVDIIRSLVFDDAAEASGEANPSKYVVVIEHDLAVLDAVSDYVCCLYGEAGAWGASTKIATVRNGINNFLAGVCRQPQPDRPVSTGEGSDAVLAAEGGGGSPTAGAPACTPTVGTVQYPGATKTLVSTDGDSRFTLHVEPGDFKGAEMIGMLGENGCGKTTFMDLLAGTFERGGEEGKDEGDEHSLKGLGVAYKRQHYAPRFRKFAGTVGALAERAGRSAWEETSLTCRWRVCPPPGDLFERAVQGVVADRFYRLLVLRPLQLEALERLDVRTLSGGELQRVAIAVCLGTPASVYLFDEPSAGLDCEQRVVVSKVIRRWVVDHMRKTAFVIEHDFVMAAALSDRTIVFSGRPGVECTASAPRPMADGFNAFLERDPANYRPRINKRGSAKDREQKAAGAYFIFDADEDPAEAAERKAAEKEGGGGKKKK</sequence>
<dbReference type="Gene3D" id="3.40.50.300">
    <property type="entry name" value="P-loop containing nucleotide triphosphate hydrolases"/>
    <property type="match status" value="2"/>
</dbReference>
<reference evidence="5" key="1">
    <citation type="journal article" date="2013" name="Nature">
        <title>Pan genome of the phytoplankton Emiliania underpins its global distribution.</title>
        <authorList>
            <person name="Read B.A."/>
            <person name="Kegel J."/>
            <person name="Klute M.J."/>
            <person name="Kuo A."/>
            <person name="Lefebvre S.C."/>
            <person name="Maumus F."/>
            <person name="Mayer C."/>
            <person name="Miller J."/>
            <person name="Monier A."/>
            <person name="Salamov A."/>
            <person name="Young J."/>
            <person name="Aguilar M."/>
            <person name="Claverie J.M."/>
            <person name="Frickenhaus S."/>
            <person name="Gonzalez K."/>
            <person name="Herman E.K."/>
            <person name="Lin Y.C."/>
            <person name="Napier J."/>
            <person name="Ogata H."/>
            <person name="Sarno A.F."/>
            <person name="Shmutz J."/>
            <person name="Schroeder D."/>
            <person name="de Vargas C."/>
            <person name="Verret F."/>
            <person name="von Dassow P."/>
            <person name="Valentin K."/>
            <person name="Van de Peer Y."/>
            <person name="Wheeler G."/>
            <person name="Dacks J.B."/>
            <person name="Delwiche C.F."/>
            <person name="Dyhrman S.T."/>
            <person name="Glockner G."/>
            <person name="John U."/>
            <person name="Richards T."/>
            <person name="Worden A.Z."/>
            <person name="Zhang X."/>
            <person name="Grigoriev I.V."/>
            <person name="Allen A.E."/>
            <person name="Bidle K."/>
            <person name="Borodovsky M."/>
            <person name="Bowler C."/>
            <person name="Brownlee C."/>
            <person name="Cock J.M."/>
            <person name="Elias M."/>
            <person name="Gladyshev V.N."/>
            <person name="Groth M."/>
            <person name="Guda C."/>
            <person name="Hadaegh A."/>
            <person name="Iglesias-Rodriguez M.D."/>
            <person name="Jenkins J."/>
            <person name="Jones B.M."/>
            <person name="Lawson T."/>
            <person name="Leese F."/>
            <person name="Lindquist E."/>
            <person name="Lobanov A."/>
            <person name="Lomsadze A."/>
            <person name="Malik S.B."/>
            <person name="Marsh M.E."/>
            <person name="Mackinder L."/>
            <person name="Mock T."/>
            <person name="Mueller-Roeber B."/>
            <person name="Pagarete A."/>
            <person name="Parker M."/>
            <person name="Probert I."/>
            <person name="Quesneville H."/>
            <person name="Raines C."/>
            <person name="Rensing S.A."/>
            <person name="Riano-Pachon D.M."/>
            <person name="Richier S."/>
            <person name="Rokitta S."/>
            <person name="Shiraiwa Y."/>
            <person name="Soanes D.M."/>
            <person name="van der Giezen M."/>
            <person name="Wahlund T.M."/>
            <person name="Williams B."/>
            <person name="Wilson W."/>
            <person name="Wolfe G."/>
            <person name="Wurch L.L."/>
        </authorList>
    </citation>
    <scope>NUCLEOTIDE SEQUENCE</scope>
</reference>
<dbReference type="SMART" id="SM00382">
    <property type="entry name" value="AAA"/>
    <property type="match status" value="1"/>
</dbReference>
<dbReference type="GO" id="GO:0016887">
    <property type="term" value="F:ATP hydrolysis activity"/>
    <property type="evidence" value="ECO:0007669"/>
    <property type="project" value="InterPro"/>
</dbReference>
<evidence type="ECO:0000256" key="1">
    <source>
        <dbReference type="ARBA" id="ARBA00022741"/>
    </source>
</evidence>
<dbReference type="GeneID" id="17259038"/>
<dbReference type="InterPro" id="IPR003439">
    <property type="entry name" value="ABC_transporter-like_ATP-bd"/>
</dbReference>
<dbReference type="eggNOG" id="KOG0063">
    <property type="taxonomic scope" value="Eukaryota"/>
</dbReference>
<accession>A0A0D3INQ0</accession>
<dbReference type="KEGG" id="ehx:EMIHUDRAFT_104047"/>
<keyword evidence="5" id="KW-1185">Reference proteome</keyword>
<dbReference type="EnsemblProtists" id="EOD12885">
    <property type="protein sequence ID" value="EOD12885"/>
    <property type="gene ID" value="EMIHUDRAFT_104047"/>
</dbReference>
<organism evidence="4 5">
    <name type="scientific">Emiliania huxleyi (strain CCMP1516)</name>
    <dbReference type="NCBI Taxonomy" id="280463"/>
    <lineage>
        <taxon>Eukaryota</taxon>
        <taxon>Haptista</taxon>
        <taxon>Haptophyta</taxon>
        <taxon>Prymnesiophyceae</taxon>
        <taxon>Isochrysidales</taxon>
        <taxon>Noelaerhabdaceae</taxon>
        <taxon>Emiliania</taxon>
    </lineage>
</organism>
<dbReference type="RefSeq" id="XP_005765314.1">
    <property type="nucleotide sequence ID" value="XM_005765257.1"/>
</dbReference>
<evidence type="ECO:0000259" key="3">
    <source>
        <dbReference type="PROSITE" id="PS50893"/>
    </source>
</evidence>
<evidence type="ECO:0000313" key="5">
    <source>
        <dbReference type="Proteomes" id="UP000013827"/>
    </source>
</evidence>
<dbReference type="PaxDb" id="2903-EOD12885"/>
<dbReference type="PROSITE" id="PS50893">
    <property type="entry name" value="ABC_TRANSPORTER_2"/>
    <property type="match status" value="1"/>
</dbReference>
<dbReference type="AlphaFoldDB" id="A0A0D3INQ0"/>
<dbReference type="PANTHER" id="PTHR19248">
    <property type="entry name" value="ATP-BINDING TRANSPORT PROTEIN-RELATED"/>
    <property type="match status" value="1"/>
</dbReference>
<reference evidence="4" key="2">
    <citation type="submission" date="2024-10" db="UniProtKB">
        <authorList>
            <consortium name="EnsemblProtists"/>
        </authorList>
    </citation>
    <scope>IDENTIFICATION</scope>
</reference>
<dbReference type="GO" id="GO:0005524">
    <property type="term" value="F:ATP binding"/>
    <property type="evidence" value="ECO:0007669"/>
    <property type="project" value="UniProtKB-KW"/>
</dbReference>
<dbReference type="Proteomes" id="UP000013827">
    <property type="component" value="Unassembled WGS sequence"/>
</dbReference>
<dbReference type="STRING" id="2903.R1DED2"/>
<dbReference type="InterPro" id="IPR027417">
    <property type="entry name" value="P-loop_NTPase"/>
</dbReference>
<dbReference type="PROSITE" id="PS00211">
    <property type="entry name" value="ABC_TRANSPORTER_1"/>
    <property type="match status" value="1"/>
</dbReference>
<keyword evidence="1" id="KW-0547">Nucleotide-binding</keyword>
<name>A0A0D3INQ0_EMIH1</name>
<dbReference type="InterPro" id="IPR013283">
    <property type="entry name" value="RLI1"/>
</dbReference>
<keyword evidence="2" id="KW-0067">ATP-binding</keyword>
<evidence type="ECO:0000313" key="4">
    <source>
        <dbReference type="EnsemblProtists" id="EOD12885"/>
    </source>
</evidence>
<dbReference type="SUPFAM" id="SSF52540">
    <property type="entry name" value="P-loop containing nucleoside triphosphate hydrolases"/>
    <property type="match status" value="2"/>
</dbReference>
<feature type="domain" description="ABC transporter" evidence="3">
    <location>
        <begin position="248"/>
        <end position="507"/>
    </location>
</feature>
<proteinExistence type="predicted"/>
<dbReference type="InterPro" id="IPR017871">
    <property type="entry name" value="ABC_transporter-like_CS"/>
</dbReference>
<evidence type="ECO:0000256" key="2">
    <source>
        <dbReference type="ARBA" id="ARBA00022840"/>
    </source>
</evidence>